<reference evidence="2" key="1">
    <citation type="submission" date="2023-03" db="EMBL/GenBank/DDBJ databases">
        <title>Mating type loci evolution in Malassezia.</title>
        <authorList>
            <person name="Coelho M.A."/>
        </authorList>
    </citation>
    <scope>NUCLEOTIDE SEQUENCE</scope>
    <source>
        <strain evidence="2">CBS 11721</strain>
    </source>
</reference>
<feature type="chain" id="PRO_5042019314" description="Secreted protein" evidence="1">
    <location>
        <begin position="28"/>
        <end position="89"/>
    </location>
</feature>
<name>A0AAF0J712_9BASI</name>
<keyword evidence="3" id="KW-1185">Reference proteome</keyword>
<gene>
    <name evidence="2" type="ORF">MCUN1_002024</name>
</gene>
<proteinExistence type="predicted"/>
<evidence type="ECO:0000313" key="3">
    <source>
        <dbReference type="Proteomes" id="UP001219933"/>
    </source>
</evidence>
<feature type="signal peptide" evidence="1">
    <location>
        <begin position="1"/>
        <end position="27"/>
    </location>
</feature>
<protein>
    <recommendedName>
        <fullName evidence="4">Secreted protein</fullName>
    </recommendedName>
</protein>
<dbReference type="EMBL" id="CP119879">
    <property type="protein sequence ID" value="WFD35174.1"/>
    <property type="molecule type" value="Genomic_DNA"/>
</dbReference>
<sequence length="89" mass="9871">MRGRRLLESSVFVTTFCAALITVSASASTFLPCPVNHGPSRSTLSEEKQIDPEKLPVGGLGQRAYLTKQGGWIEIDERPSFFSLRRWTS</sequence>
<evidence type="ECO:0000313" key="2">
    <source>
        <dbReference type="EMBL" id="WFD35174.1"/>
    </source>
</evidence>
<keyword evidence="1" id="KW-0732">Signal</keyword>
<accession>A0AAF0J712</accession>
<organism evidence="2 3">
    <name type="scientific">Malassezia cuniculi</name>
    <dbReference type="NCBI Taxonomy" id="948313"/>
    <lineage>
        <taxon>Eukaryota</taxon>
        <taxon>Fungi</taxon>
        <taxon>Dikarya</taxon>
        <taxon>Basidiomycota</taxon>
        <taxon>Ustilaginomycotina</taxon>
        <taxon>Malasseziomycetes</taxon>
        <taxon>Malasseziales</taxon>
        <taxon>Malasseziaceae</taxon>
        <taxon>Malassezia</taxon>
    </lineage>
</organism>
<dbReference type="AlphaFoldDB" id="A0AAF0J712"/>
<evidence type="ECO:0000256" key="1">
    <source>
        <dbReference type="SAM" id="SignalP"/>
    </source>
</evidence>
<evidence type="ECO:0008006" key="4">
    <source>
        <dbReference type="Google" id="ProtNLM"/>
    </source>
</evidence>
<dbReference type="Proteomes" id="UP001219933">
    <property type="component" value="Chromosome 3"/>
</dbReference>